<feature type="compositionally biased region" description="Low complexity" evidence="3">
    <location>
        <begin position="452"/>
        <end position="473"/>
    </location>
</feature>
<dbReference type="InterPro" id="IPR012677">
    <property type="entry name" value="Nucleotide-bd_a/b_plait_sf"/>
</dbReference>
<sequence>MGDDKDRSRERSRRDRPTRFSEASRDRSLDRGRDRGSMKSSNNRVYVSNIPYEYRWQDMKDLFRSEVGDVQFVELFVDDNDKPKGCGIVEFSESSSVKKCMEVMQRFEVKGRKLVIREDSGNKRDKHGNIMGPRGGGGGGGRDEGRYRDDRDRFDNHGGSMRQDDGKWGNTFGLSIQFLESLNIDPPLSNRVFVANLEYNIDKKKLKDVFRLAGKVQRVEIPIDKDGRSRGFAVIEYDHPVEAVQAISMLHNQVLYDRHMTVRMDRANENVKLPEGLKSIGMGLGTNGEPLKNVSLNLPSLSAQNQVAQVGAGILGAVPNSALQVANALSNLNNPLSQFSNQASVLQAANLSSLLGNGLSNTDLSLASSLVSNPLVNVNNQSQMPGGGNGGSNMSSNNIQPFSRNDNNYQSNQNSGYGQNPNQNFQNRGTFQSSFESQKPNQFGNFGGGGSNDRNSNFTNSSSMMRSSPQSDSKGVGSVFNRKVLVSNLPPHLSYNILHEKFSEFGDIHLFEEKGVGNIIIEFASQWQAESAISILSFKCTFLINFSFYYFC</sequence>
<dbReference type="EMBL" id="OV121134">
    <property type="protein sequence ID" value="CAH0552654.1"/>
    <property type="molecule type" value="Genomic_DNA"/>
</dbReference>
<dbReference type="SMART" id="SM00360">
    <property type="entry name" value="RRM"/>
    <property type="match status" value="3"/>
</dbReference>
<evidence type="ECO:0000313" key="5">
    <source>
        <dbReference type="EMBL" id="CAH0552654.1"/>
    </source>
</evidence>
<gene>
    <name evidence="5" type="ORF">MELIAE_LOCUS4827</name>
</gene>
<dbReference type="PANTHER" id="PTHR23003:SF3">
    <property type="entry name" value="FI21236P1-RELATED"/>
    <property type="match status" value="1"/>
</dbReference>
<protein>
    <recommendedName>
        <fullName evidence="4">RRM domain-containing protein</fullName>
    </recommendedName>
</protein>
<evidence type="ECO:0000256" key="2">
    <source>
        <dbReference type="PROSITE-ProRule" id="PRU00176"/>
    </source>
</evidence>
<dbReference type="InterPro" id="IPR050374">
    <property type="entry name" value="RRT5_SRSF_SR"/>
</dbReference>
<accession>A0A9P0FED7</accession>
<dbReference type="GO" id="GO:0005737">
    <property type="term" value="C:cytoplasm"/>
    <property type="evidence" value="ECO:0007669"/>
    <property type="project" value="TreeGrafter"/>
</dbReference>
<dbReference type="InterPro" id="IPR035979">
    <property type="entry name" value="RBD_domain_sf"/>
</dbReference>
<organism evidence="5 6">
    <name type="scientific">Brassicogethes aeneus</name>
    <name type="common">Rape pollen beetle</name>
    <name type="synonym">Meligethes aeneus</name>
    <dbReference type="NCBI Taxonomy" id="1431903"/>
    <lineage>
        <taxon>Eukaryota</taxon>
        <taxon>Metazoa</taxon>
        <taxon>Ecdysozoa</taxon>
        <taxon>Arthropoda</taxon>
        <taxon>Hexapoda</taxon>
        <taxon>Insecta</taxon>
        <taxon>Pterygota</taxon>
        <taxon>Neoptera</taxon>
        <taxon>Endopterygota</taxon>
        <taxon>Coleoptera</taxon>
        <taxon>Polyphaga</taxon>
        <taxon>Cucujiformia</taxon>
        <taxon>Nitidulidae</taxon>
        <taxon>Meligethinae</taxon>
        <taxon>Brassicogethes</taxon>
    </lineage>
</organism>
<keyword evidence="6" id="KW-1185">Reference proteome</keyword>
<keyword evidence="1 2" id="KW-0694">RNA-binding</keyword>
<feature type="compositionally biased region" description="Basic and acidic residues" evidence="3">
    <location>
        <begin position="1"/>
        <end position="37"/>
    </location>
</feature>
<evidence type="ECO:0000256" key="3">
    <source>
        <dbReference type="SAM" id="MobiDB-lite"/>
    </source>
</evidence>
<feature type="domain" description="RRM" evidence="4">
    <location>
        <begin position="43"/>
        <end position="121"/>
    </location>
</feature>
<evidence type="ECO:0000256" key="1">
    <source>
        <dbReference type="ARBA" id="ARBA00022884"/>
    </source>
</evidence>
<feature type="region of interest" description="Disordered" evidence="3">
    <location>
        <begin position="377"/>
        <end position="476"/>
    </location>
</feature>
<dbReference type="FunFam" id="3.30.70.330:FF:000531">
    <property type="entry name" value="Myelin expression factor 2"/>
    <property type="match status" value="1"/>
</dbReference>
<dbReference type="OrthoDB" id="610462at2759"/>
<feature type="region of interest" description="Disordered" evidence="3">
    <location>
        <begin position="1"/>
        <end position="42"/>
    </location>
</feature>
<proteinExistence type="predicted"/>
<reference evidence="5" key="1">
    <citation type="submission" date="2021-12" db="EMBL/GenBank/DDBJ databases">
        <authorList>
            <person name="King R."/>
        </authorList>
    </citation>
    <scope>NUCLEOTIDE SEQUENCE</scope>
</reference>
<feature type="compositionally biased region" description="Polar residues" evidence="3">
    <location>
        <begin position="399"/>
        <end position="440"/>
    </location>
</feature>
<dbReference type="AlphaFoldDB" id="A0A9P0FED7"/>
<evidence type="ECO:0000313" key="6">
    <source>
        <dbReference type="Proteomes" id="UP001154078"/>
    </source>
</evidence>
<dbReference type="GO" id="GO:0003729">
    <property type="term" value="F:mRNA binding"/>
    <property type="evidence" value="ECO:0007669"/>
    <property type="project" value="TreeGrafter"/>
</dbReference>
<dbReference type="PANTHER" id="PTHR23003">
    <property type="entry name" value="RNA RECOGNITION MOTIF RRM DOMAIN CONTAINING PROTEIN"/>
    <property type="match status" value="1"/>
</dbReference>
<feature type="region of interest" description="Disordered" evidence="3">
    <location>
        <begin position="118"/>
        <end position="162"/>
    </location>
</feature>
<feature type="domain" description="RRM" evidence="4">
    <location>
        <begin position="482"/>
        <end position="537"/>
    </location>
</feature>
<dbReference type="Proteomes" id="UP001154078">
    <property type="component" value="Chromosome 3"/>
</dbReference>
<dbReference type="GO" id="GO:0005634">
    <property type="term" value="C:nucleus"/>
    <property type="evidence" value="ECO:0007669"/>
    <property type="project" value="TreeGrafter"/>
</dbReference>
<dbReference type="PROSITE" id="PS50102">
    <property type="entry name" value="RRM"/>
    <property type="match status" value="3"/>
</dbReference>
<dbReference type="InterPro" id="IPR000504">
    <property type="entry name" value="RRM_dom"/>
</dbReference>
<dbReference type="Pfam" id="PF00076">
    <property type="entry name" value="RRM_1"/>
    <property type="match status" value="2"/>
</dbReference>
<dbReference type="SUPFAM" id="SSF54928">
    <property type="entry name" value="RNA-binding domain, RBD"/>
    <property type="match status" value="2"/>
</dbReference>
<dbReference type="Gene3D" id="3.30.70.330">
    <property type="match status" value="2"/>
</dbReference>
<feature type="compositionally biased region" description="Basic and acidic residues" evidence="3">
    <location>
        <begin position="141"/>
        <end position="162"/>
    </location>
</feature>
<evidence type="ECO:0000259" key="4">
    <source>
        <dbReference type="PROSITE" id="PS50102"/>
    </source>
</evidence>
<feature type="domain" description="RRM" evidence="4">
    <location>
        <begin position="190"/>
        <end position="267"/>
    </location>
</feature>
<name>A0A9P0FED7_BRAAE</name>